<dbReference type="EMBL" id="JASBNA010000002">
    <property type="protein sequence ID" value="KAK7694185.1"/>
    <property type="molecule type" value="Genomic_DNA"/>
</dbReference>
<comment type="caution">
    <text evidence="3">The sequence shown here is derived from an EMBL/GenBank/DDBJ whole genome shotgun (WGS) entry which is preliminary data.</text>
</comment>
<feature type="region of interest" description="Disordered" evidence="1">
    <location>
        <begin position="1"/>
        <end position="135"/>
    </location>
</feature>
<dbReference type="PANTHER" id="PTHR23099">
    <property type="entry name" value="TRANSCRIPTIONAL REGULATOR"/>
    <property type="match status" value="1"/>
</dbReference>
<sequence>MPSKDQSDEEGAASANEEQQQRTNKHARSINFNKEVIVISSDSEDDQFLTPGSTARVTARVSHTQDELLTLLRSNSEDTGSSTPGPSRTPTGSRSVAPKSQTIIDLCTSSEEEESSSDEDSDEPYVDTGFPPRPVHGKDEGLEFSEEDIPPNIPPGRKVLRIIKDRHLQYTYLSKPGQPLVEADEPWIQVLPSPLDFPIATTDSKGRPLSKKAIKAAEQARREEYAQYEFHSLNREVFGERLPADTKLIWSKRLLTTAGRASWSFRNGVHNTTIQLSTKVLDDDLRVTDTLGHEMCHLACWMLSDAPRENHGKIFKMWAKKMMDQRPDIEITTTHEYEINYPYQWECVDCGFVYGRYSRSIRVESSACKQCRGALRPLFEVKTRTPRKPKTTAESRMAATMPRDSPQPKTPSKKRTVVDLTGTPSKGKKGVLADLDDEIEEIMGKIGGVSIKD</sequence>
<accession>A0AAW0GLT4</accession>
<dbReference type="GO" id="GO:0005634">
    <property type="term" value="C:nucleus"/>
    <property type="evidence" value="ECO:0007669"/>
    <property type="project" value="TreeGrafter"/>
</dbReference>
<evidence type="ECO:0000313" key="3">
    <source>
        <dbReference type="EMBL" id="KAK7694185.1"/>
    </source>
</evidence>
<dbReference type="SMART" id="SM00731">
    <property type="entry name" value="SprT"/>
    <property type="match status" value="1"/>
</dbReference>
<dbReference type="Pfam" id="PF10263">
    <property type="entry name" value="SprT-like"/>
    <property type="match status" value="1"/>
</dbReference>
<proteinExistence type="predicted"/>
<evidence type="ECO:0000313" key="4">
    <source>
        <dbReference type="Proteomes" id="UP001385951"/>
    </source>
</evidence>
<dbReference type="AlphaFoldDB" id="A0AAW0GLT4"/>
<gene>
    <name evidence="3" type="ORF">QCA50_001365</name>
</gene>
<name>A0AAW0GLT4_9APHY</name>
<dbReference type="Proteomes" id="UP001385951">
    <property type="component" value="Unassembled WGS sequence"/>
</dbReference>
<dbReference type="PANTHER" id="PTHR23099:SF0">
    <property type="entry name" value="GERM CELL NUCLEAR ACIDIC PROTEIN"/>
    <property type="match status" value="1"/>
</dbReference>
<evidence type="ECO:0000256" key="1">
    <source>
        <dbReference type="SAM" id="MobiDB-lite"/>
    </source>
</evidence>
<evidence type="ECO:0000259" key="2">
    <source>
        <dbReference type="SMART" id="SM00731"/>
    </source>
</evidence>
<protein>
    <recommendedName>
        <fullName evidence="2">SprT-like domain-containing protein</fullName>
    </recommendedName>
</protein>
<feature type="region of interest" description="Disordered" evidence="1">
    <location>
        <begin position="384"/>
        <end position="432"/>
    </location>
</feature>
<keyword evidence="4" id="KW-1185">Reference proteome</keyword>
<dbReference type="GO" id="GO:0006950">
    <property type="term" value="P:response to stress"/>
    <property type="evidence" value="ECO:0007669"/>
    <property type="project" value="UniProtKB-ARBA"/>
</dbReference>
<organism evidence="3 4">
    <name type="scientific">Cerrena zonata</name>
    <dbReference type="NCBI Taxonomy" id="2478898"/>
    <lineage>
        <taxon>Eukaryota</taxon>
        <taxon>Fungi</taxon>
        <taxon>Dikarya</taxon>
        <taxon>Basidiomycota</taxon>
        <taxon>Agaricomycotina</taxon>
        <taxon>Agaricomycetes</taxon>
        <taxon>Polyporales</taxon>
        <taxon>Cerrenaceae</taxon>
        <taxon>Cerrena</taxon>
    </lineage>
</organism>
<reference evidence="3 4" key="1">
    <citation type="submission" date="2022-09" db="EMBL/GenBank/DDBJ databases">
        <authorList>
            <person name="Palmer J.M."/>
        </authorList>
    </citation>
    <scope>NUCLEOTIDE SEQUENCE [LARGE SCALE GENOMIC DNA]</scope>
    <source>
        <strain evidence="3 4">DSM 7382</strain>
    </source>
</reference>
<dbReference type="InterPro" id="IPR006640">
    <property type="entry name" value="SprT-like_domain"/>
</dbReference>
<feature type="compositionally biased region" description="Polar residues" evidence="1">
    <location>
        <begin position="72"/>
        <end position="103"/>
    </location>
</feature>
<feature type="compositionally biased region" description="Acidic residues" evidence="1">
    <location>
        <begin position="110"/>
        <end position="125"/>
    </location>
</feature>
<feature type="domain" description="SprT-like" evidence="2">
    <location>
        <begin position="223"/>
        <end position="378"/>
    </location>
</feature>